<gene>
    <name evidence="2" type="ORF">SMN809_LOCUS48842</name>
</gene>
<feature type="non-terminal residue" evidence="2">
    <location>
        <position position="26"/>
    </location>
</feature>
<dbReference type="EMBL" id="CAJOBI010157803">
    <property type="protein sequence ID" value="CAF4838943.1"/>
    <property type="molecule type" value="Genomic_DNA"/>
</dbReference>
<proteinExistence type="predicted"/>
<evidence type="ECO:0000313" key="3">
    <source>
        <dbReference type="Proteomes" id="UP000676336"/>
    </source>
</evidence>
<feature type="compositionally biased region" description="Polar residues" evidence="1">
    <location>
        <begin position="1"/>
        <end position="13"/>
    </location>
</feature>
<comment type="caution">
    <text evidence="2">The sequence shown here is derived from an EMBL/GenBank/DDBJ whole genome shotgun (WGS) entry which is preliminary data.</text>
</comment>
<reference evidence="2" key="1">
    <citation type="submission" date="2021-02" db="EMBL/GenBank/DDBJ databases">
        <authorList>
            <person name="Nowell W R."/>
        </authorList>
    </citation>
    <scope>NUCLEOTIDE SEQUENCE</scope>
</reference>
<name>A0A8S3BJR1_9BILA</name>
<protein>
    <submittedName>
        <fullName evidence="2">Uncharacterized protein</fullName>
    </submittedName>
</protein>
<dbReference type="Proteomes" id="UP000676336">
    <property type="component" value="Unassembled WGS sequence"/>
</dbReference>
<sequence>MAQSIERTLSKPVSTGIRKRTSDTRL</sequence>
<feature type="region of interest" description="Disordered" evidence="1">
    <location>
        <begin position="1"/>
        <end position="26"/>
    </location>
</feature>
<organism evidence="2 3">
    <name type="scientific">Rotaria magnacalcarata</name>
    <dbReference type="NCBI Taxonomy" id="392030"/>
    <lineage>
        <taxon>Eukaryota</taxon>
        <taxon>Metazoa</taxon>
        <taxon>Spiralia</taxon>
        <taxon>Gnathifera</taxon>
        <taxon>Rotifera</taxon>
        <taxon>Eurotatoria</taxon>
        <taxon>Bdelloidea</taxon>
        <taxon>Philodinida</taxon>
        <taxon>Philodinidae</taxon>
        <taxon>Rotaria</taxon>
    </lineage>
</organism>
<dbReference type="AlphaFoldDB" id="A0A8S3BJR1"/>
<accession>A0A8S3BJR1</accession>
<evidence type="ECO:0000313" key="2">
    <source>
        <dbReference type="EMBL" id="CAF4838943.1"/>
    </source>
</evidence>
<evidence type="ECO:0000256" key="1">
    <source>
        <dbReference type="SAM" id="MobiDB-lite"/>
    </source>
</evidence>